<dbReference type="RefSeq" id="WP_036451628.1">
    <property type="nucleotide sequence ID" value="NZ_AWQU01000068.1"/>
</dbReference>
<gene>
    <name evidence="2" type="ORF">P271_581</name>
</gene>
<evidence type="ECO:0000256" key="1">
    <source>
        <dbReference type="SAM" id="Phobius"/>
    </source>
</evidence>
<keyword evidence="1" id="KW-0472">Membrane</keyword>
<keyword evidence="1" id="KW-0812">Transmembrane</keyword>
<dbReference type="AlphaFoldDB" id="A0A084U438"/>
<dbReference type="Proteomes" id="UP000028523">
    <property type="component" value="Unassembled WGS sequence"/>
</dbReference>
<evidence type="ECO:0000313" key="2">
    <source>
        <dbReference type="EMBL" id="KFB07724.1"/>
    </source>
</evidence>
<feature type="transmembrane region" description="Helical" evidence="1">
    <location>
        <begin position="6"/>
        <end position="31"/>
    </location>
</feature>
<keyword evidence="1" id="KW-1133">Transmembrane helix</keyword>
<accession>A0A084U438</accession>
<protein>
    <submittedName>
        <fullName evidence="2">Uncharacterized protein</fullName>
    </submittedName>
</protein>
<comment type="caution">
    <text evidence="2">The sequence shown here is derived from an EMBL/GenBank/DDBJ whole genome shotgun (WGS) entry which is preliminary data.</text>
</comment>
<proteinExistence type="predicted"/>
<dbReference type="EMBL" id="AWQU01000068">
    <property type="protein sequence ID" value="KFB07724.1"/>
    <property type="molecule type" value="Genomic_DNA"/>
</dbReference>
<sequence>MAQKNIIFLILVIVFILISMLFLVSIIFILFKNKELTLKENEIKNEYNNLSLYDFFKKNIPIEHIAFNNPKYESLSNFFNEYRNRYEIELENLKEKIYKLPDALKIYDWKNFNAMHKSIISDIKDLKESLNIMEGVYNNVMVYRDHMSFIAVSYRDNTKAIIDFYEKHLSNLTNDETITSLCKILKQQVKMLNSYIEVSDIDDITETLNKYNFNFFVLWNLINNLYLRDQEVKYINFSVREIEDILKDKFNSISQENTNFANKTLTKINKNIKTLNKRIQSKDFNQIENVSKYIIGELFKIKDTLNINLKYNKFLSDNKKIIIESLKFFLKEHKSLQEKLLKVYNNFFIFKDLLKHINVLASKLHKIVKNINYLLEQENEKKNKDHNVFLAKAKEIIKDIVEWSDIYEWLIKNVSDKYHFFKLVVKEITSNKMLLSQMLGFISKNKIDDYIMLQKIHKLINEYDQMEISFKKNNAILVQTDDEENHEYKYLSLSERKLEVSEIYSSLANVYYQKMYLEKLMFYANVQIAKHNYNYNFDNIVKLYEMGKYNDGLNLLIKQIRSSRTKLPFVNKFFR</sequence>
<name>A0A084U438_MALIO</name>
<keyword evidence="3" id="KW-1185">Reference proteome</keyword>
<reference evidence="2 3" key="1">
    <citation type="journal article" date="2014" name="PLoS ONE">
        <title>Reduction of Hydrogen Peroxide Accumulation and Toxicity by a Catalase from Mycoplasma iowae.</title>
        <authorList>
            <person name="Pritchard R.E."/>
            <person name="Prassinos A.J."/>
            <person name="Osborne J.D."/>
            <person name="Raviv Z."/>
            <person name="Balish M.F."/>
        </authorList>
    </citation>
    <scope>NUCLEOTIDE SEQUENCE [LARGE SCALE GENOMIC DNA]</scope>
    <source>
        <strain evidence="2 3">DK-CPA</strain>
    </source>
</reference>
<evidence type="ECO:0000313" key="3">
    <source>
        <dbReference type="Proteomes" id="UP000028523"/>
    </source>
</evidence>
<organism evidence="2 3">
    <name type="scientific">Malacoplasma iowae DK-CPA</name>
    <dbReference type="NCBI Taxonomy" id="1394179"/>
    <lineage>
        <taxon>Bacteria</taxon>
        <taxon>Bacillati</taxon>
        <taxon>Mycoplasmatota</taxon>
        <taxon>Mycoplasmoidales</taxon>
        <taxon>Mycoplasmoidaceae</taxon>
        <taxon>Malacoplasma</taxon>
    </lineage>
</organism>